<dbReference type="InParanoid" id="A0A177CAE4"/>
<gene>
    <name evidence="8" type="ORF">CC84DRAFT_1207293</name>
</gene>
<evidence type="ECO:0000256" key="6">
    <source>
        <dbReference type="SAM" id="Phobius"/>
    </source>
</evidence>
<comment type="subcellular location">
    <subcellularLocation>
        <location evidence="1">Membrane</location>
        <topology evidence="1">Multi-pass membrane protein</topology>
    </subcellularLocation>
</comment>
<sequence>MAAPQLPQLQELSTFPTAYPETLPSFRADEPPQAACFARLRRRLPEFLSYRNDPTAPSKHSRLRAHLPKFRAPNPPDRPTLKQWFQRCWLDVLTQLLCILVAFIIYLTAPPLMTRYFPLYPGIHSAPWGLKHGQPYINEYINTAWSAAISFFVPFLLMAAVSGWWFNSFWDGNAACIGLGYALATSTLFQSLIKVSIGGLRPHFLSLCNPPIPPAYGATGHAPGVMYYTTDVCRGDPDKLHEAQMSFPSGHACAAFAGFGFLALYFNAKFGVLGHKPREDEKGDVKSGAGIVQVGVEEVQQDQRSFTRVPHWRLVLFAAPVLVAVIMAASKIRDMWHHPVDVVFGACVGVLFALMAYRMVYRAVWDQNKNHLARDILARDMGGGERANGGVQVGEPGIDDKGYVV</sequence>
<reference evidence="8 9" key="1">
    <citation type="submission" date="2016-05" db="EMBL/GenBank/DDBJ databases">
        <title>Comparative analysis of secretome profiles of manganese(II)-oxidizing ascomycete fungi.</title>
        <authorList>
            <consortium name="DOE Joint Genome Institute"/>
            <person name="Zeiner C.A."/>
            <person name="Purvine S.O."/>
            <person name="Zink E.M."/>
            <person name="Wu S."/>
            <person name="Pasa-Tolic L."/>
            <person name="Chaput D.L."/>
            <person name="Haridas S."/>
            <person name="Grigoriev I.V."/>
            <person name="Santelli C.M."/>
            <person name="Hansel C.M."/>
        </authorList>
    </citation>
    <scope>NUCLEOTIDE SEQUENCE [LARGE SCALE GENOMIC DNA]</scope>
    <source>
        <strain evidence="8 9">AP3s5-JAC2a</strain>
    </source>
</reference>
<dbReference type="InterPro" id="IPR036938">
    <property type="entry name" value="PAP2/HPO_sf"/>
</dbReference>
<dbReference type="GO" id="GO:0004601">
    <property type="term" value="F:peroxidase activity"/>
    <property type="evidence" value="ECO:0007669"/>
    <property type="project" value="UniProtKB-KW"/>
</dbReference>
<dbReference type="GeneID" id="28765577"/>
<keyword evidence="9" id="KW-1185">Reference proteome</keyword>
<feature type="transmembrane region" description="Helical" evidence="6">
    <location>
        <begin position="88"/>
        <end position="109"/>
    </location>
</feature>
<protein>
    <submittedName>
        <fullName evidence="8">Acid phosphatase/Vanadium-dependent haloperoxidase</fullName>
    </submittedName>
</protein>
<dbReference type="EMBL" id="KV441554">
    <property type="protein sequence ID" value="OAG04101.1"/>
    <property type="molecule type" value="Genomic_DNA"/>
</dbReference>
<proteinExistence type="inferred from homology"/>
<keyword evidence="3 6" id="KW-0812">Transmembrane</keyword>
<evidence type="ECO:0000256" key="3">
    <source>
        <dbReference type="ARBA" id="ARBA00022692"/>
    </source>
</evidence>
<dbReference type="InterPro" id="IPR043216">
    <property type="entry name" value="PAP-like"/>
</dbReference>
<dbReference type="InterPro" id="IPR000326">
    <property type="entry name" value="PAP2/HPO"/>
</dbReference>
<evidence type="ECO:0000313" key="9">
    <source>
        <dbReference type="Proteomes" id="UP000077069"/>
    </source>
</evidence>
<organism evidence="8 9">
    <name type="scientific">Paraphaeosphaeria sporulosa</name>
    <dbReference type="NCBI Taxonomy" id="1460663"/>
    <lineage>
        <taxon>Eukaryota</taxon>
        <taxon>Fungi</taxon>
        <taxon>Dikarya</taxon>
        <taxon>Ascomycota</taxon>
        <taxon>Pezizomycotina</taxon>
        <taxon>Dothideomycetes</taxon>
        <taxon>Pleosporomycetidae</taxon>
        <taxon>Pleosporales</taxon>
        <taxon>Massarineae</taxon>
        <taxon>Didymosphaeriaceae</taxon>
        <taxon>Paraphaeosphaeria</taxon>
    </lineage>
</organism>
<evidence type="ECO:0000256" key="2">
    <source>
        <dbReference type="ARBA" id="ARBA00008816"/>
    </source>
</evidence>
<feature type="transmembrane region" description="Helical" evidence="6">
    <location>
        <begin position="249"/>
        <end position="268"/>
    </location>
</feature>
<dbReference type="PANTHER" id="PTHR10165">
    <property type="entry name" value="LIPID PHOSPHATE PHOSPHATASE"/>
    <property type="match status" value="1"/>
</dbReference>
<dbReference type="AlphaFoldDB" id="A0A177CAE4"/>
<evidence type="ECO:0000256" key="1">
    <source>
        <dbReference type="ARBA" id="ARBA00004141"/>
    </source>
</evidence>
<dbReference type="PANTHER" id="PTHR10165:SF84">
    <property type="entry name" value="PHOSPHATIDIC ACID PHOSPHATASE BETA"/>
    <property type="match status" value="1"/>
</dbReference>
<dbReference type="GO" id="GO:0016020">
    <property type="term" value="C:membrane"/>
    <property type="evidence" value="ECO:0007669"/>
    <property type="project" value="UniProtKB-SubCell"/>
</dbReference>
<dbReference type="SMART" id="SM00014">
    <property type="entry name" value="acidPPc"/>
    <property type="match status" value="1"/>
</dbReference>
<feature type="transmembrane region" description="Helical" evidence="6">
    <location>
        <begin position="173"/>
        <end position="193"/>
    </location>
</feature>
<keyword evidence="8" id="KW-0560">Oxidoreductase</keyword>
<dbReference type="Proteomes" id="UP000077069">
    <property type="component" value="Unassembled WGS sequence"/>
</dbReference>
<dbReference type="SUPFAM" id="SSF48317">
    <property type="entry name" value="Acid phosphatase/Vanadium-dependent haloperoxidase"/>
    <property type="match status" value="1"/>
</dbReference>
<keyword evidence="4 6" id="KW-1133">Transmembrane helix</keyword>
<feature type="transmembrane region" description="Helical" evidence="6">
    <location>
        <begin position="312"/>
        <end position="330"/>
    </location>
</feature>
<evidence type="ECO:0000259" key="7">
    <source>
        <dbReference type="SMART" id="SM00014"/>
    </source>
</evidence>
<feature type="transmembrane region" description="Helical" evidence="6">
    <location>
        <begin position="342"/>
        <end position="361"/>
    </location>
</feature>
<evidence type="ECO:0000313" key="8">
    <source>
        <dbReference type="EMBL" id="OAG04101.1"/>
    </source>
</evidence>
<feature type="domain" description="Phosphatidic acid phosphatase type 2/haloperoxidase" evidence="7">
    <location>
        <begin position="177"/>
        <end position="357"/>
    </location>
</feature>
<name>A0A177CAE4_9PLEO</name>
<dbReference type="STRING" id="1460663.A0A177CAE4"/>
<dbReference type="CDD" id="cd03390">
    <property type="entry name" value="PAP2_containing_1_like"/>
    <property type="match status" value="1"/>
</dbReference>
<evidence type="ECO:0000256" key="4">
    <source>
        <dbReference type="ARBA" id="ARBA00022989"/>
    </source>
</evidence>
<keyword evidence="5 6" id="KW-0472">Membrane</keyword>
<evidence type="ECO:0000256" key="5">
    <source>
        <dbReference type="ARBA" id="ARBA00023136"/>
    </source>
</evidence>
<accession>A0A177CAE4</accession>
<dbReference type="OrthoDB" id="10030083at2759"/>
<feature type="transmembrane region" description="Helical" evidence="6">
    <location>
        <begin position="144"/>
        <end position="166"/>
    </location>
</feature>
<dbReference type="GO" id="GO:0046839">
    <property type="term" value="P:phospholipid dephosphorylation"/>
    <property type="evidence" value="ECO:0007669"/>
    <property type="project" value="TreeGrafter"/>
</dbReference>
<keyword evidence="8" id="KW-0575">Peroxidase</keyword>
<dbReference type="Gene3D" id="1.20.144.10">
    <property type="entry name" value="Phosphatidic acid phosphatase type 2/haloperoxidase"/>
    <property type="match status" value="1"/>
</dbReference>
<dbReference type="GO" id="GO:0006644">
    <property type="term" value="P:phospholipid metabolic process"/>
    <property type="evidence" value="ECO:0007669"/>
    <property type="project" value="InterPro"/>
</dbReference>
<dbReference type="RefSeq" id="XP_018034466.1">
    <property type="nucleotide sequence ID" value="XM_018182091.1"/>
</dbReference>
<dbReference type="Pfam" id="PF01569">
    <property type="entry name" value="PAP2"/>
    <property type="match status" value="1"/>
</dbReference>
<comment type="similarity">
    <text evidence="2">Belongs to the PA-phosphatase related phosphoesterase family.</text>
</comment>
<dbReference type="GO" id="GO:0008195">
    <property type="term" value="F:phosphatidate phosphatase activity"/>
    <property type="evidence" value="ECO:0007669"/>
    <property type="project" value="TreeGrafter"/>
</dbReference>